<keyword evidence="3" id="KW-0255">Endonuclease</keyword>
<feature type="domain" description="Endoribonuclease YicC-like C-terminal" evidence="8">
    <location>
        <begin position="179"/>
        <end position="297"/>
    </location>
</feature>
<dbReference type="Pfam" id="PF08340">
    <property type="entry name" value="YicC-like_C"/>
    <property type="match status" value="1"/>
</dbReference>
<organism evidence="9 10">
    <name type="scientific">Polycladospora coralii</name>
    <dbReference type="NCBI Taxonomy" id="2771432"/>
    <lineage>
        <taxon>Bacteria</taxon>
        <taxon>Bacillati</taxon>
        <taxon>Bacillota</taxon>
        <taxon>Bacilli</taxon>
        <taxon>Bacillales</taxon>
        <taxon>Thermoactinomycetaceae</taxon>
        <taxon>Polycladospora</taxon>
    </lineage>
</organism>
<dbReference type="PANTHER" id="PTHR30636:SF3">
    <property type="entry name" value="UPF0701 PROTEIN YICC"/>
    <property type="match status" value="1"/>
</dbReference>
<dbReference type="GO" id="GO:0004521">
    <property type="term" value="F:RNA endonuclease activity"/>
    <property type="evidence" value="ECO:0007669"/>
    <property type="project" value="InterPro"/>
</dbReference>
<feature type="coiled-coil region" evidence="6">
    <location>
        <begin position="161"/>
        <end position="188"/>
    </location>
</feature>
<comment type="cofactor">
    <cofactor evidence="1">
        <name>a divalent metal cation</name>
        <dbReference type="ChEBI" id="CHEBI:60240"/>
    </cofactor>
</comment>
<comment type="caution">
    <text evidence="9">The sequence shown here is derived from an EMBL/GenBank/DDBJ whole genome shotgun (WGS) entry which is preliminary data.</text>
</comment>
<dbReference type="PANTHER" id="PTHR30636">
    <property type="entry name" value="UPF0701 PROTEIN YICC"/>
    <property type="match status" value="1"/>
</dbReference>
<evidence type="ECO:0000259" key="8">
    <source>
        <dbReference type="Pfam" id="PF08340"/>
    </source>
</evidence>
<evidence type="ECO:0000259" key="7">
    <source>
        <dbReference type="Pfam" id="PF03755"/>
    </source>
</evidence>
<dbReference type="InterPro" id="IPR005229">
    <property type="entry name" value="YicC/YloC-like"/>
</dbReference>
<keyword evidence="6" id="KW-0175">Coiled coil</keyword>
<evidence type="ECO:0000256" key="5">
    <source>
        <dbReference type="ARBA" id="ARBA00035648"/>
    </source>
</evidence>
<dbReference type="InterPro" id="IPR013551">
    <property type="entry name" value="YicC-like_C"/>
</dbReference>
<feature type="domain" description="Endoribonuclease YicC-like N-terminal" evidence="7">
    <location>
        <begin position="8"/>
        <end position="161"/>
    </location>
</feature>
<name>A0A926RT83_9BACL</name>
<evidence type="ECO:0000256" key="2">
    <source>
        <dbReference type="ARBA" id="ARBA00022722"/>
    </source>
</evidence>
<dbReference type="AlphaFoldDB" id="A0A926RT83"/>
<comment type="similarity">
    <text evidence="5">Belongs to the YicC/YloC family.</text>
</comment>
<dbReference type="InterPro" id="IPR013527">
    <property type="entry name" value="YicC-like_N"/>
</dbReference>
<reference evidence="9" key="1">
    <citation type="submission" date="2020-09" db="EMBL/GenBank/DDBJ databases">
        <title>A novel bacterium of genus Hazenella, isolated from South China Sea.</title>
        <authorList>
            <person name="Huang H."/>
            <person name="Mo K."/>
            <person name="Hu Y."/>
        </authorList>
    </citation>
    <scope>NUCLEOTIDE SEQUENCE</scope>
    <source>
        <strain evidence="9">IB182357</strain>
    </source>
</reference>
<dbReference type="NCBIfam" id="TIGR00255">
    <property type="entry name" value="YicC/YloC family endoribonuclease"/>
    <property type="match status" value="1"/>
</dbReference>
<sequence>MEDQYSLVSMTGYGRAAAETDELSIVVELRSVNHRFLEVVSKLPHGLMGLEEEIKKKVGQWVKRGRVDTFVQLEWKKTPQRKVEVDWDLVHGFMEHSKQLESKLGIKAEFTVSDFIHKPEFWIIHEHKWDTDHISIPLSQALEGACETLNRMRKQEGSYLAQDLEQRLKNMEDIIQKMEKKVPLARKQLEQRFRLRIEQLLDDVNYEQEKLLTEVAILAEKADISEELIRIRSHLIQFKKSMGMQEPMGRKLDFLLQEFHRELNTIGAKSHFTELNTLVVEAKSEIEKMKEQVQNIE</sequence>
<gene>
    <name evidence="9" type="ORF">IC620_03245</name>
</gene>
<evidence type="ECO:0000256" key="3">
    <source>
        <dbReference type="ARBA" id="ARBA00022759"/>
    </source>
</evidence>
<dbReference type="GO" id="GO:0016787">
    <property type="term" value="F:hydrolase activity"/>
    <property type="evidence" value="ECO:0007669"/>
    <property type="project" value="UniProtKB-KW"/>
</dbReference>
<evidence type="ECO:0000256" key="4">
    <source>
        <dbReference type="ARBA" id="ARBA00022801"/>
    </source>
</evidence>
<dbReference type="EMBL" id="JACXAH010000003">
    <property type="protein sequence ID" value="MBD1371368.1"/>
    <property type="molecule type" value="Genomic_DNA"/>
</dbReference>
<evidence type="ECO:0000256" key="6">
    <source>
        <dbReference type="SAM" id="Coils"/>
    </source>
</evidence>
<keyword evidence="2" id="KW-0540">Nuclease</keyword>
<proteinExistence type="inferred from homology"/>
<evidence type="ECO:0000313" key="10">
    <source>
        <dbReference type="Proteomes" id="UP000661691"/>
    </source>
</evidence>
<accession>A0A926RT83</accession>
<keyword evidence="10" id="KW-1185">Reference proteome</keyword>
<protein>
    <submittedName>
        <fullName evidence="9">YicC family protein</fullName>
    </submittedName>
</protein>
<keyword evidence="4" id="KW-0378">Hydrolase</keyword>
<evidence type="ECO:0000313" key="9">
    <source>
        <dbReference type="EMBL" id="MBD1371368.1"/>
    </source>
</evidence>
<dbReference type="Proteomes" id="UP000661691">
    <property type="component" value="Unassembled WGS sequence"/>
</dbReference>
<dbReference type="RefSeq" id="WP_191141509.1">
    <property type="nucleotide sequence ID" value="NZ_JACXAH010000003.1"/>
</dbReference>
<dbReference type="Pfam" id="PF03755">
    <property type="entry name" value="YicC-like_N"/>
    <property type="match status" value="1"/>
</dbReference>
<evidence type="ECO:0000256" key="1">
    <source>
        <dbReference type="ARBA" id="ARBA00001968"/>
    </source>
</evidence>